<reference evidence="2" key="1">
    <citation type="submission" date="2020-11" db="EMBL/GenBank/DDBJ databases">
        <title>Multidrug resistant novel bacterium Savagea serpentis sp. nov., isolated from the scats of a vine snake (Ahaetulla nasuta).</title>
        <authorList>
            <person name="Venkata Ramana V."/>
            <person name="Vikas Patil S."/>
            <person name="Yogita Lugani V."/>
        </authorList>
    </citation>
    <scope>NUCLEOTIDE SEQUENCE</scope>
    <source>
        <strain evidence="2">SN6</strain>
    </source>
</reference>
<protein>
    <recommendedName>
        <fullName evidence="1">YpoC-like domain-containing protein</fullName>
    </recommendedName>
</protein>
<dbReference type="AlphaFoldDB" id="A0A8J7G7V9"/>
<evidence type="ECO:0000313" key="3">
    <source>
        <dbReference type="Proteomes" id="UP000622653"/>
    </source>
</evidence>
<gene>
    <name evidence="2" type="ORF">IRY55_05465</name>
</gene>
<sequence length="122" mass="14474">MSELETIVLAHLQQWEDVKEEIRVKYANRDASVHALLQAQIENYETLVTLGGTFWNEAREEEWYVFGPLNEAERIEFVKSKYKSHYAYVQLNALFEELRKKAAMHFAKQARLQRKLEKEQKG</sequence>
<comment type="caution">
    <text evidence="2">The sequence shown here is derived from an EMBL/GenBank/DDBJ whole genome shotgun (WGS) entry which is preliminary data.</text>
</comment>
<evidence type="ECO:0000313" key="2">
    <source>
        <dbReference type="EMBL" id="MBF4500808.1"/>
    </source>
</evidence>
<dbReference type="Pfam" id="PF21747">
    <property type="entry name" value="YpoC"/>
    <property type="match status" value="1"/>
</dbReference>
<evidence type="ECO:0000259" key="1">
    <source>
        <dbReference type="Pfam" id="PF21747"/>
    </source>
</evidence>
<accession>A0A8J7G7V9</accession>
<keyword evidence="3" id="KW-1185">Reference proteome</keyword>
<feature type="domain" description="YpoC-like" evidence="1">
    <location>
        <begin position="8"/>
        <end position="109"/>
    </location>
</feature>
<dbReference type="Proteomes" id="UP000622653">
    <property type="component" value="Unassembled WGS sequence"/>
</dbReference>
<organism evidence="2 3">
    <name type="scientific">Savagea serpentis</name>
    <dbReference type="NCBI Taxonomy" id="2785297"/>
    <lineage>
        <taxon>Bacteria</taxon>
        <taxon>Bacillati</taxon>
        <taxon>Bacillota</taxon>
        <taxon>Bacilli</taxon>
        <taxon>Bacillales</taxon>
        <taxon>Caryophanaceae</taxon>
        <taxon>Savagea</taxon>
    </lineage>
</organism>
<dbReference type="RefSeq" id="WP_194562226.1">
    <property type="nucleotide sequence ID" value="NZ_JADKPV010000001.1"/>
</dbReference>
<dbReference type="InterPro" id="IPR048427">
    <property type="entry name" value="YpoC"/>
</dbReference>
<dbReference type="EMBL" id="JADKPV010000001">
    <property type="protein sequence ID" value="MBF4500808.1"/>
    <property type="molecule type" value="Genomic_DNA"/>
</dbReference>
<proteinExistence type="predicted"/>
<name>A0A8J7G7V9_9BACL</name>